<dbReference type="InterPro" id="IPR050815">
    <property type="entry name" value="TF_fung"/>
</dbReference>
<dbReference type="PANTHER" id="PTHR47338">
    <property type="entry name" value="ZN(II)2CYS6 TRANSCRIPTION FACTOR (EUROFUNG)-RELATED"/>
    <property type="match status" value="1"/>
</dbReference>
<dbReference type="SUPFAM" id="SSF57701">
    <property type="entry name" value="Zn2/Cys6 DNA-binding domain"/>
    <property type="match status" value="2"/>
</dbReference>
<evidence type="ECO:0000313" key="9">
    <source>
        <dbReference type="EMBL" id="KAL2833971.1"/>
    </source>
</evidence>
<proteinExistence type="predicted"/>
<dbReference type="PANTHER" id="PTHR47338:SF7">
    <property type="entry name" value="ZN(II)2CYS6 TRANSCRIPTION FACTOR (EUROFUNG)"/>
    <property type="match status" value="1"/>
</dbReference>
<sequence length="557" mass="62397">MSRPCVQCRYRKVRCDRRHDVCGNCDRLQFDCSFRASTQRTPSSTSTSSMSTSTGTGTGTNTRDTPVSNTPSFPPERRRGSRACLACRRSKARCSGELPACRTCHQRQRECHYPAAEASSSLLPIRHEELTATLDRFFCYLYPMPPFAFLHEPSIRQQCRDGKLELPLALSIAAVANSFLDSDLRLLQESKSWILTAETFLWEHIHEPSLSRVQALILVVHHHIHTGGFSRAYMLAGLAARAAIALRLNYERPELSFVAQETRRRVLWALTMLDGHFSVGLPEYETVPYAIVYQRFPSLELDYSGDESGGSRQPNLLAAILQLSKVQRDVMRLTRQLAISDKPPAELPGLVQEIQSDLWRIHSDLELNFDYSISSTVQALDMKESRWFPRYLLASLSWHQVHCDLYRIFLPGYAEAVPESIMSATDAAFREHAIKMCATHVQQIFKILQGVLDNVDLPLLPFYVAVTAYQAARLGLFLGSFPGAGAHMVESSAVAGANTAFSLLLHFFSSLPCAQDMIPDLQQLMGGDCSDDAHRHGRLAVHSLIRQANFVDAGYDS</sequence>
<gene>
    <name evidence="9" type="ORF">BJY01DRAFT_239340</name>
</gene>
<evidence type="ECO:0000256" key="5">
    <source>
        <dbReference type="ARBA" id="ARBA00023163"/>
    </source>
</evidence>
<dbReference type="EMBL" id="JBFXLU010000233">
    <property type="protein sequence ID" value="KAL2833971.1"/>
    <property type="molecule type" value="Genomic_DNA"/>
</dbReference>
<keyword evidence="4" id="KW-0238">DNA-binding</keyword>
<keyword evidence="2" id="KW-0479">Metal-binding</keyword>
<evidence type="ECO:0000256" key="1">
    <source>
        <dbReference type="ARBA" id="ARBA00004123"/>
    </source>
</evidence>
<dbReference type="InterPro" id="IPR036864">
    <property type="entry name" value="Zn2-C6_fun-type_DNA-bd_sf"/>
</dbReference>
<dbReference type="InterPro" id="IPR001138">
    <property type="entry name" value="Zn2Cys6_DnaBD"/>
</dbReference>
<feature type="region of interest" description="Disordered" evidence="7">
    <location>
        <begin position="38"/>
        <end position="78"/>
    </location>
</feature>
<accession>A0ABR4J1T0</accession>
<dbReference type="SMART" id="SM00066">
    <property type="entry name" value="GAL4"/>
    <property type="match status" value="2"/>
</dbReference>
<dbReference type="Proteomes" id="UP001610446">
    <property type="component" value="Unassembled WGS sequence"/>
</dbReference>
<organism evidence="9 10">
    <name type="scientific">Aspergillus pseudoustus</name>
    <dbReference type="NCBI Taxonomy" id="1810923"/>
    <lineage>
        <taxon>Eukaryota</taxon>
        <taxon>Fungi</taxon>
        <taxon>Dikarya</taxon>
        <taxon>Ascomycota</taxon>
        <taxon>Pezizomycotina</taxon>
        <taxon>Eurotiomycetes</taxon>
        <taxon>Eurotiomycetidae</taxon>
        <taxon>Eurotiales</taxon>
        <taxon>Aspergillaceae</taxon>
        <taxon>Aspergillus</taxon>
        <taxon>Aspergillus subgen. Nidulantes</taxon>
    </lineage>
</organism>
<dbReference type="PROSITE" id="PS00463">
    <property type="entry name" value="ZN2_CY6_FUNGAL_1"/>
    <property type="match status" value="1"/>
</dbReference>
<evidence type="ECO:0000256" key="7">
    <source>
        <dbReference type="SAM" id="MobiDB-lite"/>
    </source>
</evidence>
<comment type="caution">
    <text evidence="9">The sequence shown here is derived from an EMBL/GenBank/DDBJ whole genome shotgun (WGS) entry which is preliminary data.</text>
</comment>
<name>A0ABR4J1T0_9EURO</name>
<reference evidence="9 10" key="1">
    <citation type="submission" date="2024-07" db="EMBL/GenBank/DDBJ databases">
        <title>Section-level genome sequencing and comparative genomics of Aspergillus sections Usti and Cavernicolus.</title>
        <authorList>
            <consortium name="Lawrence Berkeley National Laboratory"/>
            <person name="Nybo J.L."/>
            <person name="Vesth T.C."/>
            <person name="Theobald S."/>
            <person name="Frisvad J.C."/>
            <person name="Larsen T.O."/>
            <person name="Kjaerboelling I."/>
            <person name="Rothschild-Mancinelli K."/>
            <person name="Lyhne E.K."/>
            <person name="Kogle M.E."/>
            <person name="Barry K."/>
            <person name="Clum A."/>
            <person name="Na H."/>
            <person name="Ledsgaard L."/>
            <person name="Lin J."/>
            <person name="Lipzen A."/>
            <person name="Kuo A."/>
            <person name="Riley R."/>
            <person name="Mondo S."/>
            <person name="Labutti K."/>
            <person name="Haridas S."/>
            <person name="Pangalinan J."/>
            <person name="Salamov A.A."/>
            <person name="Simmons B.A."/>
            <person name="Magnuson J.K."/>
            <person name="Chen J."/>
            <person name="Drula E."/>
            <person name="Henrissat B."/>
            <person name="Wiebenga A."/>
            <person name="Lubbers R.J."/>
            <person name="Gomes A.C."/>
            <person name="Makela M.R."/>
            <person name="Stajich J."/>
            <person name="Grigoriev I.V."/>
            <person name="Mortensen U.H."/>
            <person name="De Vries R.P."/>
            <person name="Baker S.E."/>
            <person name="Andersen M.R."/>
        </authorList>
    </citation>
    <scope>NUCLEOTIDE SEQUENCE [LARGE SCALE GENOMIC DNA]</scope>
    <source>
        <strain evidence="9 10">CBS 123904</strain>
    </source>
</reference>
<evidence type="ECO:0000256" key="6">
    <source>
        <dbReference type="ARBA" id="ARBA00023242"/>
    </source>
</evidence>
<evidence type="ECO:0000256" key="3">
    <source>
        <dbReference type="ARBA" id="ARBA00023015"/>
    </source>
</evidence>
<feature type="domain" description="Zn(2)-C6 fungal-type" evidence="8">
    <location>
        <begin position="83"/>
        <end position="113"/>
    </location>
</feature>
<evidence type="ECO:0000256" key="4">
    <source>
        <dbReference type="ARBA" id="ARBA00023125"/>
    </source>
</evidence>
<dbReference type="PROSITE" id="PS50048">
    <property type="entry name" value="ZN2_CY6_FUNGAL_2"/>
    <property type="match status" value="2"/>
</dbReference>
<protein>
    <recommendedName>
        <fullName evidence="8">Zn(2)-C6 fungal-type domain-containing protein</fullName>
    </recommendedName>
</protein>
<dbReference type="InterPro" id="IPR007219">
    <property type="entry name" value="XnlR_reg_dom"/>
</dbReference>
<keyword evidence="5" id="KW-0804">Transcription</keyword>
<feature type="compositionally biased region" description="Low complexity" evidence="7">
    <location>
        <begin position="38"/>
        <end position="62"/>
    </location>
</feature>
<feature type="domain" description="Zn(2)-C6 fungal-type" evidence="8">
    <location>
        <begin position="4"/>
        <end position="34"/>
    </location>
</feature>
<evidence type="ECO:0000313" key="10">
    <source>
        <dbReference type="Proteomes" id="UP001610446"/>
    </source>
</evidence>
<dbReference type="Pfam" id="PF00172">
    <property type="entry name" value="Zn_clus"/>
    <property type="match status" value="2"/>
</dbReference>
<dbReference type="Gene3D" id="4.10.240.10">
    <property type="entry name" value="Zn(2)-C6 fungal-type DNA-binding domain"/>
    <property type="match status" value="2"/>
</dbReference>
<evidence type="ECO:0000256" key="2">
    <source>
        <dbReference type="ARBA" id="ARBA00022723"/>
    </source>
</evidence>
<dbReference type="CDD" id="cd12148">
    <property type="entry name" value="fungal_TF_MHR"/>
    <property type="match status" value="1"/>
</dbReference>
<dbReference type="Pfam" id="PF04082">
    <property type="entry name" value="Fungal_trans"/>
    <property type="match status" value="1"/>
</dbReference>
<keyword evidence="10" id="KW-1185">Reference proteome</keyword>
<dbReference type="CDD" id="cd00067">
    <property type="entry name" value="GAL4"/>
    <property type="match status" value="2"/>
</dbReference>
<comment type="subcellular location">
    <subcellularLocation>
        <location evidence="1">Nucleus</location>
    </subcellularLocation>
</comment>
<keyword evidence="3" id="KW-0805">Transcription regulation</keyword>
<evidence type="ECO:0000259" key="8">
    <source>
        <dbReference type="PROSITE" id="PS50048"/>
    </source>
</evidence>
<keyword evidence="6" id="KW-0539">Nucleus</keyword>